<dbReference type="RefSeq" id="XP_022670883.1">
    <property type="nucleotide sequence ID" value="XM_022815148.1"/>
</dbReference>
<dbReference type="PANTHER" id="PTHR35268">
    <property type="entry name" value="PROTEIN CCSMST1"/>
    <property type="match status" value="1"/>
</dbReference>
<dbReference type="OrthoDB" id="5783753at2759"/>
<accession>A0A7M7MEN5</accession>
<dbReference type="AlphaFoldDB" id="A0A7M7MEN5"/>
<dbReference type="GeneID" id="111254381"/>
<evidence type="ECO:0000313" key="1">
    <source>
        <dbReference type="EnsemblMetazoa" id="XP_022670883"/>
    </source>
</evidence>
<dbReference type="OMA" id="AASMRIN"/>
<dbReference type="EnsemblMetazoa" id="XM_022815148">
    <property type="protein sequence ID" value="XP_022670883"/>
    <property type="gene ID" value="LOC111254381"/>
</dbReference>
<dbReference type="Proteomes" id="UP000594260">
    <property type="component" value="Unplaced"/>
</dbReference>
<proteinExistence type="predicted"/>
<name>A0A7M7MEN5_VARDE</name>
<reference evidence="1" key="1">
    <citation type="submission" date="2021-01" db="UniProtKB">
        <authorList>
            <consortium name="EnsemblMetazoa"/>
        </authorList>
    </citation>
    <scope>IDENTIFICATION</scope>
</reference>
<dbReference type="KEGG" id="vde:111254381"/>
<dbReference type="InParanoid" id="A0A7M7MEN5"/>
<evidence type="ECO:0000313" key="2">
    <source>
        <dbReference type="Proteomes" id="UP000594260"/>
    </source>
</evidence>
<dbReference type="PANTHER" id="PTHR35268:SF1">
    <property type="entry name" value="UBIQUINOL-CYTOCHROME-C REDUCTASE COMPLEX ASSEMBLY FACTOR 4"/>
    <property type="match status" value="1"/>
</dbReference>
<protein>
    <submittedName>
        <fullName evidence="1">Uncharacterized protein</fullName>
    </submittedName>
</protein>
<sequence length="114" mass="13366">MLWQLFASVRPLTHFRLIPPYRTCKSRPVGQHEPIVYSKSKASKWKASQTLRVPDSVQNIPNAQPYSIVVSLSIFMIYFFILREENDIDELFERPLQQTVTDIKKTDWGQIGRK</sequence>
<dbReference type="Pfam" id="PF15013">
    <property type="entry name" value="CCSMST1"/>
    <property type="match status" value="1"/>
</dbReference>
<keyword evidence="2" id="KW-1185">Reference proteome</keyword>
<dbReference type="InterPro" id="IPR029160">
    <property type="entry name" value="UQCC4"/>
</dbReference>
<organism evidence="1 2">
    <name type="scientific">Varroa destructor</name>
    <name type="common">Honeybee mite</name>
    <dbReference type="NCBI Taxonomy" id="109461"/>
    <lineage>
        <taxon>Eukaryota</taxon>
        <taxon>Metazoa</taxon>
        <taxon>Ecdysozoa</taxon>
        <taxon>Arthropoda</taxon>
        <taxon>Chelicerata</taxon>
        <taxon>Arachnida</taxon>
        <taxon>Acari</taxon>
        <taxon>Parasitiformes</taxon>
        <taxon>Mesostigmata</taxon>
        <taxon>Gamasina</taxon>
        <taxon>Dermanyssoidea</taxon>
        <taxon>Varroidae</taxon>
        <taxon>Varroa</taxon>
    </lineage>
</organism>